<protein>
    <submittedName>
        <fullName evidence="1">DUF4868 domain-containing protein</fullName>
    </submittedName>
</protein>
<dbReference type="EMBL" id="PSNX01000004">
    <property type="protein sequence ID" value="PPE67094.1"/>
    <property type="molecule type" value="Genomic_DNA"/>
</dbReference>
<keyword evidence="2" id="KW-1185">Reference proteome</keyword>
<name>A0A2S5SWI3_9BURK</name>
<proteinExistence type="predicted"/>
<organism evidence="1 2">
    <name type="scientific">Caldimonas caldifontis</name>
    <dbReference type="NCBI Taxonomy" id="1452508"/>
    <lineage>
        <taxon>Bacteria</taxon>
        <taxon>Pseudomonadati</taxon>
        <taxon>Pseudomonadota</taxon>
        <taxon>Betaproteobacteria</taxon>
        <taxon>Burkholderiales</taxon>
        <taxon>Sphaerotilaceae</taxon>
        <taxon>Caldimonas</taxon>
    </lineage>
</organism>
<reference evidence="1 2" key="1">
    <citation type="submission" date="2018-02" db="EMBL/GenBank/DDBJ databases">
        <title>Reclassifiation of [Polyangium] brachysporum DSM 7029 as Guopingzhaonella breviflexa gen. nov., sp. nov., a member of the family Comamonadaceae.</title>
        <authorList>
            <person name="Tang B."/>
        </authorList>
    </citation>
    <scope>NUCLEOTIDE SEQUENCE [LARGE SCALE GENOMIC DNA]</scope>
    <source>
        <strain evidence="1 2">BCRC 80649</strain>
    </source>
</reference>
<sequence>MSTKEATRLKKLKALDLSKASSSFWVVKRKPAQPPYSYSVLRVDIDAKLSKRLKGYMKAQFQDRDLPLEPYDFNTADPDEKLLTLDSDGTDFEKVQAAIDAGFDNGVVKDYAQLLGSWAYVVLFEIDGKRAFAWRKISNLNTPAAAKSRKTLYFIGHKLVDAEDQKVFVIDPRFDFIAFEGTVFIGRKSAFETSMNFREGMKQKGAELLDAFKELDLLSDVEPIRKYVGENLHHLRKLAAIKNAGYYSKPDYMAKLVKVVKAEKWDLKIEGGKIIVEEDTIELLLKLLNNDRLRSPINDEVFDSSAKKAVT</sequence>
<dbReference type="AlphaFoldDB" id="A0A2S5SWI3"/>
<comment type="caution">
    <text evidence="1">The sequence shown here is derived from an EMBL/GenBank/DDBJ whole genome shotgun (WGS) entry which is preliminary data.</text>
</comment>
<evidence type="ECO:0000313" key="1">
    <source>
        <dbReference type="EMBL" id="PPE67094.1"/>
    </source>
</evidence>
<gene>
    <name evidence="1" type="ORF">C1704_06530</name>
</gene>
<dbReference type="Pfam" id="PF16162">
    <property type="entry name" value="KwaB"/>
    <property type="match status" value="1"/>
</dbReference>
<dbReference type="OrthoDB" id="9151554at2"/>
<evidence type="ECO:0000313" key="2">
    <source>
        <dbReference type="Proteomes" id="UP000238605"/>
    </source>
</evidence>
<dbReference type="Proteomes" id="UP000238605">
    <property type="component" value="Unassembled WGS sequence"/>
</dbReference>
<accession>A0A2S5SWI3</accession>
<dbReference type="RefSeq" id="WP_104301924.1">
    <property type="nucleotide sequence ID" value="NZ_PSNX01000004.1"/>
</dbReference>
<dbReference type="InterPro" id="IPR032359">
    <property type="entry name" value="KwaB-like"/>
</dbReference>